<organism evidence="7 8">
    <name type="scientific">Brassica cretica</name>
    <name type="common">Mustard</name>
    <dbReference type="NCBI Taxonomy" id="69181"/>
    <lineage>
        <taxon>Eukaryota</taxon>
        <taxon>Viridiplantae</taxon>
        <taxon>Streptophyta</taxon>
        <taxon>Embryophyta</taxon>
        <taxon>Tracheophyta</taxon>
        <taxon>Spermatophyta</taxon>
        <taxon>Magnoliopsida</taxon>
        <taxon>eudicotyledons</taxon>
        <taxon>Gunneridae</taxon>
        <taxon>Pentapetalae</taxon>
        <taxon>rosids</taxon>
        <taxon>malvids</taxon>
        <taxon>Brassicales</taxon>
        <taxon>Brassicaceae</taxon>
        <taxon>Brassiceae</taxon>
        <taxon>Brassica</taxon>
    </lineage>
</organism>
<dbReference type="PROSITE" id="PS51283">
    <property type="entry name" value="DUSP"/>
    <property type="match status" value="1"/>
</dbReference>
<dbReference type="Gene3D" id="3.10.20.90">
    <property type="entry name" value="Phosphatidylinositol 3-kinase Catalytic Subunit, Chain A, domain 1"/>
    <property type="match status" value="1"/>
</dbReference>
<proteinExistence type="inferred from homology"/>
<dbReference type="GO" id="GO:0016579">
    <property type="term" value="P:protein deubiquitination"/>
    <property type="evidence" value="ECO:0007669"/>
    <property type="project" value="InterPro"/>
</dbReference>
<dbReference type="PANTHER" id="PTHR21646">
    <property type="entry name" value="UBIQUITIN CARBOXYL-TERMINAL HYDROLASE"/>
    <property type="match status" value="1"/>
</dbReference>
<dbReference type="InterPro" id="IPR006615">
    <property type="entry name" value="Pept_C19_DUSP"/>
</dbReference>
<evidence type="ECO:0000256" key="4">
    <source>
        <dbReference type="SAM" id="MobiDB-lite"/>
    </source>
</evidence>
<evidence type="ECO:0000313" key="8">
    <source>
        <dbReference type="Proteomes" id="UP000712600"/>
    </source>
</evidence>
<feature type="domain" description="DUSP" evidence="6">
    <location>
        <begin position="87"/>
        <end position="194"/>
    </location>
</feature>
<evidence type="ECO:0000256" key="3">
    <source>
        <dbReference type="RuleBase" id="RU366025"/>
    </source>
</evidence>
<dbReference type="Proteomes" id="UP000712600">
    <property type="component" value="Unassembled WGS sequence"/>
</dbReference>
<evidence type="ECO:0000256" key="1">
    <source>
        <dbReference type="ARBA" id="ARBA00009085"/>
    </source>
</evidence>
<dbReference type="GO" id="GO:0006508">
    <property type="term" value="P:proteolysis"/>
    <property type="evidence" value="ECO:0007669"/>
    <property type="project" value="UniProtKB-KW"/>
</dbReference>
<evidence type="ECO:0000313" key="7">
    <source>
        <dbReference type="EMBL" id="KAF3585964.1"/>
    </source>
</evidence>
<sequence>MALGIGRCLLEKRKGHKRDRESDHKSSSPYLCRFLSNARKKCFSGFGFPSISRIFSYSSSFSSSDSTCDSIKMTNSDSESMGCDFPCTLEEERRIVTELMSEAEDQLKEGNLYFVISNRWYTSWKRCVSQEASEVTRPGPIDNHDIIDSESDASDPLLLQNLEEAVDYVLVPEQVWKKLVEWYKGGLPIERKLISQGFHSKSYSVEVYPLCLKLTDSRDGSSSIIRLSKQDSVGQLFETVCAARGVSKEKARIWDYFQKNKSVLLDPSSEKTLEESCLQIDQDILLEVDGSASSQHDMSSTGNELALVLVEPTTNTMLSEGTVSNGHSNGSMFSLWKNPFKDDGGSSSGFGKRDKRGLVGLQNLGNTCFMNSTLQCLAHTPPIVDYFLKDYSGDINEDNPLGMRGELAVEFGELLRKLWSSGQNTVAPRSFKTKLGRFAPQFSGYNQHDSQEMLSFLLDGLHEDLNKVKQKPYIESKDSDGRPDDEVAEEMWKYHKARNDSVIVDVCQGQYKSTLVCPDCGKISITFDPFMYLTLPLPTSRTRSMTVAVFYGDSDRLLTPYTVTVPKDGSLRDLSNAVGAACGLKDDESLLFADVFSHKVFKYLDKPLEPLSEIKDNDRIVAYRFNQMHRGPGKAKLEILHWEQKKFVIGRDTKYFGIPLVTYVNTEPLSKSDIDAIISGLLSPLHRTHSSSSTVHVGEENGHIPDVAVETSGISSPKDTEIEEDNAGGDGELSFNVFFTETYSSSLKPLEPGFVVNPCSATKVVVKWSEKEHEKYDSSSLDVDLPEVYKPSLFVKKPKKEVSLFSCLEAFIAEEPLGPEDMWYCPGCKEHRQAKKKLDLWKLPEILVVHLKRFTYSRFLKNKIDTLVNFPIHDLDLSKYVMNKDGQSCLYELYAVSNHYGGMGGGHYTAYAKLMDENKWYDFDDSRVSPVDESEIKTSAAYVLFYQRVKSESASSYMDED</sequence>
<dbReference type="Pfam" id="PF06337">
    <property type="entry name" value="DUSP"/>
    <property type="match status" value="1"/>
</dbReference>
<dbReference type="InterPro" id="IPR038765">
    <property type="entry name" value="Papain-like_cys_pep_sf"/>
</dbReference>
<keyword evidence="3" id="KW-0645">Protease</keyword>
<evidence type="ECO:0000259" key="5">
    <source>
        <dbReference type="PROSITE" id="PS50235"/>
    </source>
</evidence>
<keyword evidence="3" id="KW-0788">Thiol protease</keyword>
<dbReference type="InterPro" id="IPR018200">
    <property type="entry name" value="USP_CS"/>
</dbReference>
<comment type="similarity">
    <text evidence="1 3">Belongs to the peptidase C19 family.</text>
</comment>
<dbReference type="PROSITE" id="PS00973">
    <property type="entry name" value="USP_2"/>
    <property type="match status" value="1"/>
</dbReference>
<dbReference type="CDD" id="cd02674">
    <property type="entry name" value="Peptidase_C19R"/>
    <property type="match status" value="1"/>
</dbReference>
<dbReference type="EMBL" id="QGKX02000088">
    <property type="protein sequence ID" value="KAF3585964.1"/>
    <property type="molecule type" value="Genomic_DNA"/>
</dbReference>
<evidence type="ECO:0000256" key="2">
    <source>
        <dbReference type="ARBA" id="ARBA00037450"/>
    </source>
</evidence>
<dbReference type="PROSITE" id="PS50235">
    <property type="entry name" value="USP_3"/>
    <property type="match status" value="1"/>
</dbReference>
<name>A0A8S9S1Z3_BRACR</name>
<dbReference type="GO" id="GO:0004843">
    <property type="term" value="F:cysteine-type deubiquitinase activity"/>
    <property type="evidence" value="ECO:0007669"/>
    <property type="project" value="UniProtKB-UniRule"/>
</dbReference>
<dbReference type="Gene3D" id="3.30.2230.10">
    <property type="entry name" value="DUSP-like"/>
    <property type="match status" value="1"/>
</dbReference>
<accession>A0A8S9S1Z3</accession>
<dbReference type="Gene3D" id="3.90.70.10">
    <property type="entry name" value="Cysteine proteinases"/>
    <property type="match status" value="2"/>
</dbReference>
<evidence type="ECO:0000259" key="6">
    <source>
        <dbReference type="PROSITE" id="PS51283"/>
    </source>
</evidence>
<keyword evidence="3" id="KW-0833">Ubl conjugation pathway</keyword>
<dbReference type="InterPro" id="IPR028889">
    <property type="entry name" value="USP"/>
</dbReference>
<dbReference type="SMART" id="SM00695">
    <property type="entry name" value="DUSP"/>
    <property type="match status" value="1"/>
</dbReference>
<gene>
    <name evidence="7" type="ORF">F2Q69_00027980</name>
</gene>
<dbReference type="InterPro" id="IPR050185">
    <property type="entry name" value="Ub_carboxyl-term_hydrolase"/>
</dbReference>
<dbReference type="InterPro" id="IPR035927">
    <property type="entry name" value="DUSP-like_sf"/>
</dbReference>
<dbReference type="SUPFAM" id="SSF54001">
    <property type="entry name" value="Cysteine proteinases"/>
    <property type="match status" value="1"/>
</dbReference>
<comment type="catalytic activity">
    <reaction evidence="3">
        <text>Thiol-dependent hydrolysis of ester, thioester, amide, peptide and isopeptide bonds formed by the C-terminal Gly of ubiquitin (a 76-residue protein attached to proteins as an intracellular targeting signal).</text>
        <dbReference type="EC" id="3.4.19.12"/>
    </reaction>
</comment>
<dbReference type="PANTHER" id="PTHR21646:SF83">
    <property type="entry name" value="UBIQUITIN CARBOXYL-TERMINAL HYDROLASE 11-RELATED"/>
    <property type="match status" value="1"/>
</dbReference>
<dbReference type="Pfam" id="PF00443">
    <property type="entry name" value="UCH"/>
    <property type="match status" value="1"/>
</dbReference>
<dbReference type="SUPFAM" id="SSF143791">
    <property type="entry name" value="DUSP-like"/>
    <property type="match status" value="1"/>
</dbReference>
<protein>
    <recommendedName>
        <fullName evidence="3">Ubiquitin carboxyl-terminal hydrolase</fullName>
        <ecNumber evidence="3">3.4.19.12</ecNumber>
    </recommendedName>
</protein>
<dbReference type="AlphaFoldDB" id="A0A8S9S1Z3"/>
<feature type="region of interest" description="Disordered" evidence="4">
    <location>
        <begin position="706"/>
        <end position="729"/>
    </location>
</feature>
<dbReference type="EC" id="3.4.19.12" evidence="3"/>
<keyword evidence="3" id="KW-0378">Hydrolase</keyword>
<dbReference type="PROSITE" id="PS00972">
    <property type="entry name" value="USP_1"/>
    <property type="match status" value="1"/>
</dbReference>
<dbReference type="InterPro" id="IPR001394">
    <property type="entry name" value="Peptidase_C19_UCH"/>
</dbReference>
<comment type="function">
    <text evidence="2 3">Recognizes and hydrolyzes the peptide bond at the C-terminal Gly of ubiquitin. Involved in the processing of poly-ubiquitin precursors as well as that of ubiquitinated proteins.</text>
</comment>
<comment type="caution">
    <text evidence="7">The sequence shown here is derived from an EMBL/GenBank/DDBJ whole genome shotgun (WGS) entry which is preliminary data.</text>
</comment>
<reference evidence="7" key="1">
    <citation type="submission" date="2019-12" db="EMBL/GenBank/DDBJ databases">
        <title>Genome sequencing and annotation of Brassica cretica.</title>
        <authorList>
            <person name="Studholme D.J."/>
            <person name="Sarris P."/>
        </authorList>
    </citation>
    <scope>NUCLEOTIDE SEQUENCE</scope>
    <source>
        <strain evidence="7">PFS-109/04</strain>
        <tissue evidence="7">Leaf</tissue>
    </source>
</reference>
<feature type="domain" description="USP" evidence="5">
    <location>
        <begin position="359"/>
        <end position="949"/>
    </location>
</feature>